<organism evidence="2 3">
    <name type="scientific">Collybiopsis confluens</name>
    <dbReference type="NCBI Taxonomy" id="2823264"/>
    <lineage>
        <taxon>Eukaryota</taxon>
        <taxon>Fungi</taxon>
        <taxon>Dikarya</taxon>
        <taxon>Basidiomycota</taxon>
        <taxon>Agaricomycotina</taxon>
        <taxon>Agaricomycetes</taxon>
        <taxon>Agaricomycetidae</taxon>
        <taxon>Agaricales</taxon>
        <taxon>Marasmiineae</taxon>
        <taxon>Omphalotaceae</taxon>
        <taxon>Collybiopsis</taxon>
    </lineage>
</organism>
<name>A0A8H5G2R7_9AGAR</name>
<dbReference type="EMBL" id="JAACJN010000240">
    <property type="protein sequence ID" value="KAF5357270.1"/>
    <property type="molecule type" value="Genomic_DNA"/>
</dbReference>
<dbReference type="Proteomes" id="UP000518752">
    <property type="component" value="Unassembled WGS sequence"/>
</dbReference>
<feature type="region of interest" description="Disordered" evidence="1">
    <location>
        <begin position="77"/>
        <end position="235"/>
    </location>
</feature>
<feature type="compositionally biased region" description="Polar residues" evidence="1">
    <location>
        <begin position="84"/>
        <end position="99"/>
    </location>
</feature>
<feature type="compositionally biased region" description="Polar residues" evidence="1">
    <location>
        <begin position="126"/>
        <end position="143"/>
    </location>
</feature>
<sequence length="327" mass="35799">MWRSTIPLTLWAEAEDSAVNLDSVVPFYSDRAYDPLLLFYPLPDDLVIKAKNKQTSAIISWTVSDLGFSNLSSVGDVDGKPTWKASSSTEGSTTHNSTAPRDKMNPFGSSLMDNPGAESRRDDQSDNTTTSLYSQSPATTQNPAPWRENNENDEEDYPNIPTGSDTRPYPSSNAPELDSPVSFRPPSFVVEGQSPISISTRGESHYSPTTPRINKDDEDENGEYTSISGASIHSTSTTSRWIRSSSVAATPSGSPFVYDHSFTHPDGEAMRRTAFGAEYPRDSDIGQFMTISTDPPSQDNPNTSDSCIDLGLVTPFLRLLRLTCETK</sequence>
<accession>A0A8H5G2R7</accession>
<keyword evidence="3" id="KW-1185">Reference proteome</keyword>
<evidence type="ECO:0000256" key="1">
    <source>
        <dbReference type="SAM" id="MobiDB-lite"/>
    </source>
</evidence>
<dbReference type="AlphaFoldDB" id="A0A8H5G2R7"/>
<feature type="compositionally biased region" description="Polar residues" evidence="1">
    <location>
        <begin position="161"/>
        <end position="174"/>
    </location>
</feature>
<evidence type="ECO:0000313" key="3">
    <source>
        <dbReference type="Proteomes" id="UP000518752"/>
    </source>
</evidence>
<protein>
    <submittedName>
        <fullName evidence="2">Uncharacterized protein</fullName>
    </submittedName>
</protein>
<evidence type="ECO:0000313" key="2">
    <source>
        <dbReference type="EMBL" id="KAF5357270.1"/>
    </source>
</evidence>
<reference evidence="2 3" key="1">
    <citation type="journal article" date="2020" name="ISME J.">
        <title>Uncovering the hidden diversity of litter-decomposition mechanisms in mushroom-forming fungi.</title>
        <authorList>
            <person name="Floudas D."/>
            <person name="Bentzer J."/>
            <person name="Ahren D."/>
            <person name="Johansson T."/>
            <person name="Persson P."/>
            <person name="Tunlid A."/>
        </authorList>
    </citation>
    <scope>NUCLEOTIDE SEQUENCE [LARGE SCALE GENOMIC DNA]</scope>
    <source>
        <strain evidence="2 3">CBS 406.79</strain>
    </source>
</reference>
<feature type="compositionally biased region" description="Polar residues" evidence="1">
    <location>
        <begin position="194"/>
        <end position="212"/>
    </location>
</feature>
<gene>
    <name evidence="2" type="ORF">D9757_013002</name>
</gene>
<proteinExistence type="predicted"/>
<comment type="caution">
    <text evidence="2">The sequence shown here is derived from an EMBL/GenBank/DDBJ whole genome shotgun (WGS) entry which is preliminary data.</text>
</comment>